<name>A0A871BKA0_HALGI</name>
<protein>
    <submittedName>
        <fullName evidence="1">Uncharacterized protein</fullName>
    </submittedName>
</protein>
<dbReference type="EMBL" id="CP063206">
    <property type="protein sequence ID" value="QOS13432.1"/>
    <property type="molecule type" value="Genomic_DNA"/>
</dbReference>
<reference evidence="1" key="1">
    <citation type="journal article" date="2021" name="Front. Microbiol.">
        <title>Cellular and Genomic Properties of Haloferax gibbonsii LR2-5, the Host of Euryarchaeal Virus HFTV1.</title>
        <authorList>
            <person name="Tittes C."/>
            <person name="Schwarzer S."/>
            <person name="Pfeiffer F."/>
            <person name="Dyall-Smith M."/>
            <person name="Rodriguez-Franco M."/>
            <person name="Oksanen H.M."/>
            <person name="Quax T.E.F."/>
        </authorList>
    </citation>
    <scope>NUCLEOTIDE SEQUENCE</scope>
    <source>
        <strain evidence="1">LR2-5</strain>
    </source>
</reference>
<accession>A0A871BKA0</accession>
<gene>
    <name evidence="1" type="ORF">HfgLR_20985</name>
</gene>
<evidence type="ECO:0000313" key="1">
    <source>
        <dbReference type="EMBL" id="QOS13432.1"/>
    </source>
</evidence>
<proteinExistence type="predicted"/>
<dbReference type="AlphaFoldDB" id="A0A871BKA0"/>
<dbReference type="Proteomes" id="UP000663064">
    <property type="component" value="Plasmid pHGLR1"/>
</dbReference>
<evidence type="ECO:0000313" key="2">
    <source>
        <dbReference type="Proteomes" id="UP000663064"/>
    </source>
</evidence>
<sequence length="107" mass="12470">MQVKFGKHQLNVMKYETLDLTIPKEQARDVIAARVDGVRIREFHEYYEFTSLSGFHLAELSDRRLPNGERGARIKYRTAIVSPVAATARSKAREIKNAVEKYRYQNR</sequence>
<organism evidence="1 2">
    <name type="scientific">Haloferax gibbonsii</name>
    <dbReference type="NCBI Taxonomy" id="35746"/>
    <lineage>
        <taxon>Archaea</taxon>
        <taxon>Methanobacteriati</taxon>
        <taxon>Methanobacteriota</taxon>
        <taxon>Stenosarchaea group</taxon>
        <taxon>Halobacteria</taxon>
        <taxon>Halobacteriales</taxon>
        <taxon>Haloferacaceae</taxon>
        <taxon>Haloferax</taxon>
    </lineage>
</organism>
<geneLocation type="plasmid" evidence="1 2">
    <name>pHGLR1</name>
</geneLocation>
<keyword evidence="1" id="KW-0614">Plasmid</keyword>